<sequence length="807" mass="89359">MPAPIYPDHDLEMASGHRRYHHNARRPPIIHHDTSERPQPTPGAYGVVTWGQSLRRSGSHQSYARRSLAPPRPWRRPRGRSLGSLAPGRPQYANQEPATTSYDPNAGIQGLQIHGPQGAFSAELQPQTLGFWNFAEPLYQEQAVSLGPQHGMWNTPPPAFKNSIAQSFQLRLPGQWPGPGPFSFSSDNSAQQNPLLMSDTCPTTLVSCDNPIQDARQASMDVFGFRDPFYLGSDMSSSGAGPPGIGEPRDLGAGDDVAQLPMDPYHRSHQDPSVSPKDTQSRNMSMYTGKATCDLGTLDSLSSHHDTGHVYPAEYRGLSTEGLEWAGLGGSFGNGAPHVPETRNPWTDQGYVGSQQVTPSGQGQHLGQGQGDTVPSGYPAGHSLGEPAGQPPEEPVRQQTTRAVRSGGRNGPLGTPEREAARQVRVNRTACIRCRVKKIKCRPPAERHVRDQQPCVPADILQLVKQGGLNLEGKSTPMAALYASHGTDGMNPNTGVSRVHIDLVPDTIHLPTLCHGIQRRISEGHQKLHVCIQPRADAPDETLYKIDLKGCLAWIQQLELGAPARSFRDLIDHDMPTFKNWQDWVSFSDECKNVSIKTVDVVHLVERLLRCNEISHFQHFKIGSISSGLDDIGIPLSRIVARGLELVVFERVQNTLNNQKRRDPFTPELLRATGQLTMFVMRRLSWPGVFGCRADENAREEFENRLDEICRRLHYHYGYIVQDRGVQPDSDVDSALVAGEEVRARFPCQSLGARSLPCAEWTDEGYRAWLNECRKSLWQASQLPKDVVAMTTESGHGESVRQRREQR</sequence>
<evidence type="ECO:0000313" key="4">
    <source>
        <dbReference type="Proteomes" id="UP000887229"/>
    </source>
</evidence>
<evidence type="ECO:0000256" key="2">
    <source>
        <dbReference type="SAM" id="MobiDB-lite"/>
    </source>
</evidence>
<dbReference type="EMBL" id="MU251261">
    <property type="protein sequence ID" value="KAG9252652.1"/>
    <property type="molecule type" value="Genomic_DNA"/>
</dbReference>
<dbReference type="RefSeq" id="XP_046116576.1">
    <property type="nucleotide sequence ID" value="XM_046266110.1"/>
</dbReference>
<feature type="region of interest" description="Disordered" evidence="2">
    <location>
        <begin position="56"/>
        <end position="113"/>
    </location>
</feature>
<comment type="caution">
    <text evidence="3">The sequence shown here is derived from an EMBL/GenBank/DDBJ whole genome shotgun (WGS) entry which is preliminary data.</text>
</comment>
<proteinExistence type="predicted"/>
<dbReference type="OrthoDB" id="10371444at2759"/>
<feature type="region of interest" description="Disordered" evidence="2">
    <location>
        <begin position="234"/>
        <end position="283"/>
    </location>
</feature>
<feature type="compositionally biased region" description="Polar residues" evidence="2">
    <location>
        <begin position="271"/>
        <end position="283"/>
    </location>
</feature>
<evidence type="ECO:0000256" key="1">
    <source>
        <dbReference type="ARBA" id="ARBA00023242"/>
    </source>
</evidence>
<dbReference type="GeneID" id="70297013"/>
<dbReference type="GO" id="GO:0008270">
    <property type="term" value="F:zinc ion binding"/>
    <property type="evidence" value="ECO:0007669"/>
    <property type="project" value="InterPro"/>
</dbReference>
<gene>
    <name evidence="3" type="ORF">F5Z01DRAFT_690385</name>
</gene>
<keyword evidence="1" id="KW-0539">Nucleus</keyword>
<evidence type="ECO:0000313" key="3">
    <source>
        <dbReference type="EMBL" id="KAG9252652.1"/>
    </source>
</evidence>
<feature type="compositionally biased region" description="Polar residues" evidence="2">
    <location>
        <begin position="92"/>
        <end position="103"/>
    </location>
</feature>
<feature type="region of interest" description="Disordered" evidence="2">
    <location>
        <begin position="347"/>
        <end position="421"/>
    </location>
</feature>
<keyword evidence="4" id="KW-1185">Reference proteome</keyword>
<dbReference type="GO" id="GO:0000981">
    <property type="term" value="F:DNA-binding transcription factor activity, RNA polymerase II-specific"/>
    <property type="evidence" value="ECO:0007669"/>
    <property type="project" value="InterPro"/>
</dbReference>
<dbReference type="Proteomes" id="UP000887229">
    <property type="component" value="Unassembled WGS sequence"/>
</dbReference>
<dbReference type="CDD" id="cd00067">
    <property type="entry name" value="GAL4"/>
    <property type="match status" value="1"/>
</dbReference>
<dbReference type="InterPro" id="IPR001138">
    <property type="entry name" value="Zn2Cys6_DnaBD"/>
</dbReference>
<dbReference type="AlphaFoldDB" id="A0A9P7ZIZ3"/>
<reference evidence="3" key="1">
    <citation type="journal article" date="2021" name="IMA Fungus">
        <title>Genomic characterization of three marine fungi, including Emericellopsis atlantica sp. nov. with signatures of a generalist lifestyle and marine biomass degradation.</title>
        <authorList>
            <person name="Hagestad O.C."/>
            <person name="Hou L."/>
            <person name="Andersen J.H."/>
            <person name="Hansen E.H."/>
            <person name="Altermark B."/>
            <person name="Li C."/>
            <person name="Kuhnert E."/>
            <person name="Cox R.J."/>
            <person name="Crous P.W."/>
            <person name="Spatafora J.W."/>
            <person name="Lail K."/>
            <person name="Amirebrahimi M."/>
            <person name="Lipzen A."/>
            <person name="Pangilinan J."/>
            <person name="Andreopoulos W."/>
            <person name="Hayes R.D."/>
            <person name="Ng V."/>
            <person name="Grigoriev I.V."/>
            <person name="Jackson S.A."/>
            <person name="Sutton T.D.S."/>
            <person name="Dobson A.D.W."/>
            <person name="Rama T."/>
        </authorList>
    </citation>
    <scope>NUCLEOTIDE SEQUENCE</scope>
    <source>
        <strain evidence="3">TS7</strain>
    </source>
</reference>
<organism evidence="3 4">
    <name type="scientific">Emericellopsis atlantica</name>
    <dbReference type="NCBI Taxonomy" id="2614577"/>
    <lineage>
        <taxon>Eukaryota</taxon>
        <taxon>Fungi</taxon>
        <taxon>Dikarya</taxon>
        <taxon>Ascomycota</taxon>
        <taxon>Pezizomycotina</taxon>
        <taxon>Sordariomycetes</taxon>
        <taxon>Hypocreomycetidae</taxon>
        <taxon>Hypocreales</taxon>
        <taxon>Bionectriaceae</taxon>
        <taxon>Emericellopsis</taxon>
    </lineage>
</organism>
<name>A0A9P7ZIZ3_9HYPO</name>
<accession>A0A9P7ZIZ3</accession>
<feature type="compositionally biased region" description="Polar residues" evidence="2">
    <location>
        <begin position="347"/>
        <end position="360"/>
    </location>
</feature>
<protein>
    <submittedName>
        <fullName evidence="3">Uncharacterized protein</fullName>
    </submittedName>
</protein>